<organism evidence="1">
    <name type="scientific">mine drainage metagenome</name>
    <dbReference type="NCBI Taxonomy" id="410659"/>
    <lineage>
        <taxon>unclassified sequences</taxon>
        <taxon>metagenomes</taxon>
        <taxon>ecological metagenomes</taxon>
    </lineage>
</organism>
<sequence>MSLERSGYFKNRTASAVLACLYHIVWSEPLLSHECKWCLPKHHLHTELFIK</sequence>
<proteinExistence type="predicted"/>
<name>A0A1J5P0U3_9ZZZZ</name>
<comment type="caution">
    <text evidence="1">The sequence shown here is derived from an EMBL/GenBank/DDBJ whole genome shotgun (WGS) entry which is preliminary data.</text>
</comment>
<gene>
    <name evidence="1" type="ORF">GALL_537760</name>
</gene>
<protein>
    <submittedName>
        <fullName evidence="1">Uncharacterized protein</fullName>
    </submittedName>
</protein>
<accession>A0A1J5P0U3</accession>
<reference evidence="1" key="1">
    <citation type="submission" date="2016-10" db="EMBL/GenBank/DDBJ databases">
        <title>Sequence of Gallionella enrichment culture.</title>
        <authorList>
            <person name="Poehlein A."/>
            <person name="Muehling M."/>
            <person name="Daniel R."/>
        </authorList>
    </citation>
    <scope>NUCLEOTIDE SEQUENCE</scope>
</reference>
<dbReference type="EMBL" id="MLJW01007927">
    <property type="protein sequence ID" value="OIQ64674.1"/>
    <property type="molecule type" value="Genomic_DNA"/>
</dbReference>
<dbReference type="AlphaFoldDB" id="A0A1J5P0U3"/>
<evidence type="ECO:0000313" key="1">
    <source>
        <dbReference type="EMBL" id="OIQ64674.1"/>
    </source>
</evidence>